<accession>A0ABV1KU52</accession>
<keyword evidence="1" id="KW-0175">Coiled coil</keyword>
<evidence type="ECO:0000313" key="4">
    <source>
        <dbReference type="Proteomes" id="UP001493487"/>
    </source>
</evidence>
<reference evidence="3 4" key="1">
    <citation type="journal article" date="2023" name="Genome Announc.">
        <title>Pan-Genome Analyses of the Genus Cohnella and Proposal of the Novel Species Cohnella silvisoli sp. nov., Isolated from Forest Soil.</title>
        <authorList>
            <person name="Wang C."/>
            <person name="Mao L."/>
            <person name="Bao G."/>
            <person name="Zhu H."/>
        </authorList>
    </citation>
    <scope>NUCLEOTIDE SEQUENCE [LARGE SCALE GENOMIC DNA]</scope>
    <source>
        <strain evidence="3 4">NL03-T5-1</strain>
    </source>
</reference>
<keyword evidence="2" id="KW-0472">Membrane</keyword>
<proteinExistence type="predicted"/>
<dbReference type="Proteomes" id="UP001493487">
    <property type="component" value="Unassembled WGS sequence"/>
</dbReference>
<keyword evidence="2" id="KW-1133">Transmembrane helix</keyword>
<feature type="transmembrane region" description="Helical" evidence="2">
    <location>
        <begin position="80"/>
        <end position="103"/>
    </location>
</feature>
<protein>
    <recommendedName>
        <fullName evidence="5">SLATT domain-containing protein</fullName>
    </recommendedName>
</protein>
<keyword evidence="2" id="KW-0812">Transmembrane</keyword>
<evidence type="ECO:0000256" key="1">
    <source>
        <dbReference type="SAM" id="Coils"/>
    </source>
</evidence>
<comment type="caution">
    <text evidence="3">The sequence shown here is derived from an EMBL/GenBank/DDBJ whole genome shotgun (WGS) entry which is preliminary data.</text>
</comment>
<name>A0ABV1KU52_9BACL</name>
<dbReference type="RefSeq" id="WP_232186193.1">
    <property type="nucleotide sequence ID" value="NZ_JAIOAP010000007.1"/>
</dbReference>
<feature type="transmembrane region" description="Helical" evidence="2">
    <location>
        <begin position="115"/>
        <end position="133"/>
    </location>
</feature>
<evidence type="ECO:0000256" key="2">
    <source>
        <dbReference type="SAM" id="Phobius"/>
    </source>
</evidence>
<organism evidence="3 4">
    <name type="scientific">Cohnella silvisoli</name>
    <dbReference type="NCBI Taxonomy" id="2873699"/>
    <lineage>
        <taxon>Bacteria</taxon>
        <taxon>Bacillati</taxon>
        <taxon>Bacillota</taxon>
        <taxon>Bacilli</taxon>
        <taxon>Bacillales</taxon>
        <taxon>Paenibacillaceae</taxon>
        <taxon>Cohnella</taxon>
    </lineage>
</organism>
<feature type="coiled-coil region" evidence="1">
    <location>
        <begin position="195"/>
        <end position="222"/>
    </location>
</feature>
<evidence type="ECO:0008006" key="5">
    <source>
        <dbReference type="Google" id="ProtNLM"/>
    </source>
</evidence>
<evidence type="ECO:0000313" key="3">
    <source>
        <dbReference type="EMBL" id="MEQ4483634.1"/>
    </source>
</evidence>
<gene>
    <name evidence="3" type="ORF">QJS35_14665</name>
</gene>
<dbReference type="EMBL" id="JASKHM010000008">
    <property type="protein sequence ID" value="MEQ4483634.1"/>
    <property type="molecule type" value="Genomic_DNA"/>
</dbReference>
<keyword evidence="4" id="KW-1185">Reference proteome</keyword>
<sequence length="404" mass="46771">MATAGRGKALRDPTQDIPSEDIDRSELIAWLDTLRRDFDPPLLEARKNYPSPGFWLWPLLGRSLFGLKYKKMSEDSIQKLGAFFTNHITIWTAIGLGVFGALSNDVFDWFKDFQPWPRTIGAALLLFSWLAALKANFTRMLTPGDPYLHLGAYRTFRPKEFFMFQNYLKENKYSFNNVYFWAEKLKKDNALESFIKAYEELNERLQKDIATIQEALKESKLDLEASNKTIGDLNDSIGLLYQQVKNNEVGFNRAIDILYRLRNNYHFTVNDLRIICGFSLFEVLGDDLYMLGEQETTETPLHININDPDYEHYSSVKLVGSESTIEYATADREGRTVASYWIELPSNRVIIYNFHYDSTNVTNRDIIESKEMYRFIRGICIHLDERGLLVRVGDHGEKPQEAIG</sequence>